<dbReference type="Proteomes" id="UP001055115">
    <property type="component" value="Unassembled WGS sequence"/>
</dbReference>
<dbReference type="GeneID" id="73331950"/>
<evidence type="ECO:0000313" key="6">
    <source>
        <dbReference type="Proteomes" id="UP001055115"/>
    </source>
</evidence>
<gene>
    <name evidence="5" type="ORF">ColSpa_11148</name>
</gene>
<dbReference type="RefSeq" id="XP_049133317.1">
    <property type="nucleotide sequence ID" value="XM_049277360.1"/>
</dbReference>
<dbReference type="AlphaFoldDB" id="A0AA37PF14"/>
<organism evidence="5 6">
    <name type="scientific">Colletotrichum spaethianum</name>
    <dbReference type="NCBI Taxonomy" id="700344"/>
    <lineage>
        <taxon>Eukaryota</taxon>
        <taxon>Fungi</taxon>
        <taxon>Dikarya</taxon>
        <taxon>Ascomycota</taxon>
        <taxon>Pezizomycotina</taxon>
        <taxon>Sordariomycetes</taxon>
        <taxon>Hypocreomycetidae</taxon>
        <taxon>Glomerellales</taxon>
        <taxon>Glomerellaceae</taxon>
        <taxon>Colletotrichum</taxon>
        <taxon>Colletotrichum spaethianum species complex</taxon>
    </lineage>
</organism>
<proteinExistence type="inferred from homology"/>
<dbReference type="PROSITE" id="PS51782">
    <property type="entry name" value="LYSM"/>
    <property type="match status" value="2"/>
</dbReference>
<dbReference type="Pfam" id="PF01476">
    <property type="entry name" value="LysM"/>
    <property type="match status" value="2"/>
</dbReference>
<evidence type="ECO:0000256" key="3">
    <source>
        <dbReference type="ARBA" id="ARBA00044955"/>
    </source>
</evidence>
<feature type="domain" description="LysM" evidence="4">
    <location>
        <begin position="215"/>
        <end position="262"/>
    </location>
</feature>
<accession>A0AA37PF14</accession>
<dbReference type="SUPFAM" id="SSF54106">
    <property type="entry name" value="LysM domain"/>
    <property type="match status" value="2"/>
</dbReference>
<feature type="domain" description="LysM" evidence="4">
    <location>
        <begin position="269"/>
        <end position="317"/>
    </location>
</feature>
<evidence type="ECO:0000313" key="5">
    <source>
        <dbReference type="EMBL" id="GKT50967.1"/>
    </source>
</evidence>
<dbReference type="GO" id="GO:0008061">
    <property type="term" value="F:chitin binding"/>
    <property type="evidence" value="ECO:0007669"/>
    <property type="project" value="UniProtKB-KW"/>
</dbReference>
<dbReference type="InterPro" id="IPR036779">
    <property type="entry name" value="LysM_dom_sf"/>
</dbReference>
<comment type="similarity">
    <text evidence="3">Belongs to the secreted LysM effector family.</text>
</comment>
<keyword evidence="6" id="KW-1185">Reference proteome</keyword>
<dbReference type="SMART" id="SM00257">
    <property type="entry name" value="LysM"/>
    <property type="match status" value="2"/>
</dbReference>
<evidence type="ECO:0000256" key="1">
    <source>
        <dbReference type="ARBA" id="ARBA00022669"/>
    </source>
</evidence>
<evidence type="ECO:0000259" key="4">
    <source>
        <dbReference type="PROSITE" id="PS51782"/>
    </source>
</evidence>
<dbReference type="EMBL" id="BQXU01000042">
    <property type="protein sequence ID" value="GKT50967.1"/>
    <property type="molecule type" value="Genomic_DNA"/>
</dbReference>
<reference evidence="5 6" key="1">
    <citation type="submission" date="2022-03" db="EMBL/GenBank/DDBJ databases">
        <title>Genome data of Colletotrichum spp.</title>
        <authorList>
            <person name="Utami Y.D."/>
            <person name="Hiruma K."/>
        </authorList>
    </citation>
    <scope>NUCLEOTIDE SEQUENCE [LARGE SCALE GENOMIC DNA]</scope>
    <source>
        <strain evidence="5 6">MAFF 239500</strain>
    </source>
</reference>
<name>A0AA37PF14_9PEZI</name>
<dbReference type="PANTHER" id="PTHR34997">
    <property type="entry name" value="AM15"/>
    <property type="match status" value="1"/>
</dbReference>
<comment type="caution">
    <text evidence="5">The sequence shown here is derived from an EMBL/GenBank/DDBJ whole genome shotgun (WGS) entry which is preliminary data.</text>
</comment>
<dbReference type="Gene3D" id="3.10.350.10">
    <property type="entry name" value="LysM domain"/>
    <property type="match status" value="2"/>
</dbReference>
<dbReference type="InterPro" id="IPR052210">
    <property type="entry name" value="LysM1-like"/>
</dbReference>
<dbReference type="InterPro" id="IPR018392">
    <property type="entry name" value="LysM"/>
</dbReference>
<keyword evidence="2" id="KW-0843">Virulence</keyword>
<keyword evidence="1" id="KW-0147">Chitin-binding</keyword>
<dbReference type="PANTHER" id="PTHR34997:SF1">
    <property type="entry name" value="PEPTIDOGLYCAN-BINDING LYSIN DOMAIN"/>
    <property type="match status" value="1"/>
</dbReference>
<protein>
    <recommendedName>
        <fullName evidence="4">LysM domain-containing protein</fullName>
    </recommendedName>
</protein>
<evidence type="ECO:0000256" key="2">
    <source>
        <dbReference type="ARBA" id="ARBA00023026"/>
    </source>
</evidence>
<sequence>MKLVDLSVSAAIWAVIGINYQVVADVRFPNVPQGTKGYTATCIGVLNQAINCDASLMWATEIGNFYDKTTIDLLCTLDCRVSLGGYLEQVKSGCNTSRYDGPDGLSYHAGYSAELAWERFNVLCKLAGINPENQLRTASGDPNLMCNECALSAIKTQIEMPLASNADLSSGLSQIASSCKTTVAVTPAPVASPAWVTQGTAPVPTSTAATTCAGKTYIVQKGDTCQSVAKQQRINTAQLLMANNLLSRCGDFPTAAGSLLCIPTALTCDPYVIKAGDTCGIIANTAKATWAQIVSWNAELGSSCQNVRRYVGDVVCLSNPGSKSGSDPAVTTSAAGPSTTTTWIDVFTLPMKPIPMNNGHTTVIITDMWAGNGEDEL</sequence>
<dbReference type="CDD" id="cd00118">
    <property type="entry name" value="LysM"/>
    <property type="match status" value="2"/>
</dbReference>